<evidence type="ECO:0000259" key="5">
    <source>
        <dbReference type="SMART" id="SM00822"/>
    </source>
</evidence>
<dbReference type="InterPro" id="IPR002347">
    <property type="entry name" value="SDR_fam"/>
</dbReference>
<accession>A0A5B1CGH9</accession>
<dbReference type="EMBL" id="VRLW01000001">
    <property type="protein sequence ID" value="KAA1260297.1"/>
    <property type="molecule type" value="Genomic_DNA"/>
</dbReference>
<sequence>MGKVSEITVGLRSSIQEVIRETEISNKMNDVNKVAVVTGGSAGLGFLIAQALLRQDYFVVIVGRSEERLREAARQLEAGSVKGVAFQVADVTVSSDAKLVFDEVLKNQGRLDVLVNCVGQSDRGQIATLTVDRLNELINQNVVSAMLCCQSAIELLEKSGGVIVNIGSLAAKVSPRFLGGYAIAKHALAAMTGQMRLELRPKGIHVGLVNPGPIRRSDAGSRYDNQLDASLPDQAKKPGAGARISGLDPQRVVNQVLRMIRKRKPDILIPGYLRYLIAAGQATPRFGDWLLMKFTSGK</sequence>
<dbReference type="SUPFAM" id="SSF51735">
    <property type="entry name" value="NAD(P)-binding Rossmann-fold domains"/>
    <property type="match status" value="1"/>
</dbReference>
<evidence type="ECO:0000256" key="3">
    <source>
        <dbReference type="RuleBase" id="RU000363"/>
    </source>
</evidence>
<dbReference type="PRINTS" id="PR00080">
    <property type="entry name" value="SDRFAMILY"/>
</dbReference>
<dbReference type="InterPro" id="IPR020904">
    <property type="entry name" value="Sc_DH/Rdtase_CS"/>
</dbReference>
<dbReference type="PRINTS" id="PR00081">
    <property type="entry name" value="GDHRDH"/>
</dbReference>
<proteinExistence type="inferred from homology"/>
<dbReference type="SMART" id="SM00822">
    <property type="entry name" value="PKS_KR"/>
    <property type="match status" value="1"/>
</dbReference>
<evidence type="ECO:0000256" key="2">
    <source>
        <dbReference type="ARBA" id="ARBA00023002"/>
    </source>
</evidence>
<dbReference type="Gene3D" id="3.40.50.720">
    <property type="entry name" value="NAD(P)-binding Rossmann-like Domain"/>
    <property type="match status" value="1"/>
</dbReference>
<organism evidence="6 7">
    <name type="scientific">Rubripirellula obstinata</name>
    <dbReference type="NCBI Taxonomy" id="406547"/>
    <lineage>
        <taxon>Bacteria</taxon>
        <taxon>Pseudomonadati</taxon>
        <taxon>Planctomycetota</taxon>
        <taxon>Planctomycetia</taxon>
        <taxon>Pirellulales</taxon>
        <taxon>Pirellulaceae</taxon>
        <taxon>Rubripirellula</taxon>
    </lineage>
</organism>
<comment type="similarity">
    <text evidence="1 3">Belongs to the short-chain dehydrogenases/reductases (SDR) family.</text>
</comment>
<gene>
    <name evidence="6" type="ORF">LF1_28360</name>
</gene>
<dbReference type="InterPro" id="IPR036291">
    <property type="entry name" value="NAD(P)-bd_dom_sf"/>
</dbReference>
<dbReference type="PROSITE" id="PS00061">
    <property type="entry name" value="ADH_SHORT"/>
    <property type="match status" value="1"/>
</dbReference>
<feature type="domain" description="Ketoreductase" evidence="5">
    <location>
        <begin position="33"/>
        <end position="217"/>
    </location>
</feature>
<dbReference type="PANTHER" id="PTHR44196">
    <property type="entry name" value="DEHYDROGENASE/REDUCTASE SDR FAMILY MEMBER 7B"/>
    <property type="match status" value="1"/>
</dbReference>
<dbReference type="InterPro" id="IPR057326">
    <property type="entry name" value="KR_dom"/>
</dbReference>
<dbReference type="OrthoDB" id="151996at2"/>
<dbReference type="GO" id="GO:0016020">
    <property type="term" value="C:membrane"/>
    <property type="evidence" value="ECO:0007669"/>
    <property type="project" value="TreeGrafter"/>
</dbReference>
<evidence type="ECO:0000313" key="6">
    <source>
        <dbReference type="EMBL" id="KAA1260297.1"/>
    </source>
</evidence>
<protein>
    <submittedName>
        <fullName evidence="6">Putative oxidoreductase</fullName>
        <ecNumber evidence="6">1.-.-.-</ecNumber>
    </submittedName>
</protein>
<reference evidence="6 7" key="1">
    <citation type="submission" date="2019-08" db="EMBL/GenBank/DDBJ databases">
        <title>Deep-cultivation of Planctomycetes and their phenomic and genomic characterization uncovers novel biology.</title>
        <authorList>
            <person name="Wiegand S."/>
            <person name="Jogler M."/>
            <person name="Boedeker C."/>
            <person name="Pinto D."/>
            <person name="Vollmers J."/>
            <person name="Rivas-Marin E."/>
            <person name="Kohn T."/>
            <person name="Peeters S.H."/>
            <person name="Heuer A."/>
            <person name="Rast P."/>
            <person name="Oberbeckmann S."/>
            <person name="Bunk B."/>
            <person name="Jeske O."/>
            <person name="Meyerdierks A."/>
            <person name="Storesund J.E."/>
            <person name="Kallscheuer N."/>
            <person name="Luecker S."/>
            <person name="Lage O.M."/>
            <person name="Pohl T."/>
            <person name="Merkel B.J."/>
            <person name="Hornburger P."/>
            <person name="Mueller R.-W."/>
            <person name="Bruemmer F."/>
            <person name="Labrenz M."/>
            <person name="Spormann A.M."/>
            <person name="Op Den Camp H."/>
            <person name="Overmann J."/>
            <person name="Amann R."/>
            <person name="Jetten M.S.M."/>
            <person name="Mascher T."/>
            <person name="Medema M.H."/>
            <person name="Devos D.P."/>
            <person name="Kaster A.-K."/>
            <person name="Ovreas L."/>
            <person name="Rohde M."/>
            <person name="Galperin M.Y."/>
            <person name="Jogler C."/>
        </authorList>
    </citation>
    <scope>NUCLEOTIDE SEQUENCE [LARGE SCALE GENOMIC DNA]</scope>
    <source>
        <strain evidence="6 7">LF1</strain>
    </source>
</reference>
<dbReference type="Proteomes" id="UP000322699">
    <property type="component" value="Unassembled WGS sequence"/>
</dbReference>
<keyword evidence="2 6" id="KW-0560">Oxidoreductase</keyword>
<evidence type="ECO:0000256" key="4">
    <source>
        <dbReference type="SAM" id="MobiDB-lite"/>
    </source>
</evidence>
<evidence type="ECO:0000313" key="7">
    <source>
        <dbReference type="Proteomes" id="UP000322699"/>
    </source>
</evidence>
<dbReference type="GO" id="GO:0016491">
    <property type="term" value="F:oxidoreductase activity"/>
    <property type="evidence" value="ECO:0007669"/>
    <property type="project" value="UniProtKB-KW"/>
</dbReference>
<dbReference type="AlphaFoldDB" id="A0A5B1CGH9"/>
<evidence type="ECO:0000256" key="1">
    <source>
        <dbReference type="ARBA" id="ARBA00006484"/>
    </source>
</evidence>
<keyword evidence="7" id="KW-1185">Reference proteome</keyword>
<comment type="caution">
    <text evidence="6">The sequence shown here is derived from an EMBL/GenBank/DDBJ whole genome shotgun (WGS) entry which is preliminary data.</text>
</comment>
<dbReference type="PANTHER" id="PTHR44196:SF1">
    <property type="entry name" value="DEHYDROGENASE_REDUCTASE SDR FAMILY MEMBER 7B"/>
    <property type="match status" value="1"/>
</dbReference>
<name>A0A5B1CGH9_9BACT</name>
<dbReference type="EC" id="1.-.-.-" evidence="6"/>
<feature type="region of interest" description="Disordered" evidence="4">
    <location>
        <begin position="219"/>
        <end position="243"/>
    </location>
</feature>
<dbReference type="Pfam" id="PF00106">
    <property type="entry name" value="adh_short"/>
    <property type="match status" value="1"/>
</dbReference>
<dbReference type="CDD" id="cd05233">
    <property type="entry name" value="SDR_c"/>
    <property type="match status" value="1"/>
</dbReference>